<dbReference type="InterPro" id="IPR052043">
    <property type="entry name" value="PolySaccharide_Degr_Enz"/>
</dbReference>
<dbReference type="AlphaFoldDB" id="A0A3B1CFE0"/>
<accession>A0A3B1CFE0</accession>
<proteinExistence type="predicted"/>
<reference evidence="2" key="1">
    <citation type="submission" date="2018-06" db="EMBL/GenBank/DDBJ databases">
        <authorList>
            <person name="Zhirakovskaya E."/>
        </authorList>
    </citation>
    <scope>NUCLEOTIDE SEQUENCE</scope>
</reference>
<dbReference type="EMBL" id="UOGD01000441">
    <property type="protein sequence ID" value="VAX29196.1"/>
    <property type="molecule type" value="Genomic_DNA"/>
</dbReference>
<evidence type="ECO:0000256" key="1">
    <source>
        <dbReference type="ARBA" id="ARBA00022801"/>
    </source>
</evidence>
<dbReference type="Gene3D" id="1.50.10.10">
    <property type="match status" value="1"/>
</dbReference>
<dbReference type="PROSITE" id="PS51257">
    <property type="entry name" value="PROKAR_LIPOPROTEIN"/>
    <property type="match status" value="1"/>
</dbReference>
<name>A0A3B1CFE0_9ZZZZ</name>
<dbReference type="PANTHER" id="PTHR33886">
    <property type="entry name" value="UNSATURATED RHAMNOGALACTURONAN HYDROLASE (EUROFUNG)"/>
    <property type="match status" value="1"/>
</dbReference>
<evidence type="ECO:0000313" key="2">
    <source>
        <dbReference type="EMBL" id="VAX29196.1"/>
    </source>
</evidence>
<dbReference type="GO" id="GO:0005975">
    <property type="term" value="P:carbohydrate metabolic process"/>
    <property type="evidence" value="ECO:0007669"/>
    <property type="project" value="InterPro"/>
</dbReference>
<organism evidence="2">
    <name type="scientific">hydrothermal vent metagenome</name>
    <dbReference type="NCBI Taxonomy" id="652676"/>
    <lineage>
        <taxon>unclassified sequences</taxon>
        <taxon>metagenomes</taxon>
        <taxon>ecological metagenomes</taxon>
    </lineage>
</organism>
<dbReference type="InterPro" id="IPR008928">
    <property type="entry name" value="6-hairpin_glycosidase_sf"/>
</dbReference>
<dbReference type="Pfam" id="PF07470">
    <property type="entry name" value="Glyco_hydro_88"/>
    <property type="match status" value="1"/>
</dbReference>
<dbReference type="InterPro" id="IPR010905">
    <property type="entry name" value="Glyco_hydro_88"/>
</dbReference>
<gene>
    <name evidence="2" type="ORF">MNBD_IGNAVI01-320</name>
</gene>
<sequence length="553" mass="63889">MKKKTFPILLLIFLLAIGCSKKSPIEKVTKVFEKVKSETIFNLVEVEQKQIKGLNILDFGIEFPEEKHAAFFAKSSVISGEKQQVEIGSSSNIPFAVFVNGKKQFVQPKRRSFEFREIAYDIFNFQDSFNLDFNKGNNEIVIQTLSGERPKIYLKEISPPGKELKLKFGKWVFSKSLRNNFTKTLDLSDLNWQNKKLVMQHSIETPKVRTYPREANNEWTYSNGAAILGLMNIYNYNNDESLYNYVKQFCDFTLTNYDLLRKDYFDNNSLRCADYRMFRKAMLDDTGAPTLPLILIYQKTKDEKYIPLINEMAEYVSHGQARLSDGTLCRPEPVEMTVWADDMFMSAPMLLRVALINDDKSMADDAVKQILNIHNYLWDEKAELHKHAWFDDVKEQSQIFWSRANGWIIWAVTDALQFLPKESESYNKVMKIYNKIIRGIIKYQDTDGIWHQVLNNPTSFGETSGSAMFTMAIAAGVNNGWLDNSYKDHALKGWKAISRKISNDGIVKDICRGTGIGYDEEFYMKRKRFPNDPRGLGALFTCAVEVEKLMKDQ</sequence>
<keyword evidence="1" id="KW-0378">Hydrolase</keyword>
<evidence type="ECO:0008006" key="3">
    <source>
        <dbReference type="Google" id="ProtNLM"/>
    </source>
</evidence>
<dbReference type="GO" id="GO:0016787">
    <property type="term" value="F:hydrolase activity"/>
    <property type="evidence" value="ECO:0007669"/>
    <property type="project" value="UniProtKB-KW"/>
</dbReference>
<protein>
    <recommendedName>
        <fullName evidence="3">Rhamnogalacturonides degradation protein RhiN</fullName>
    </recommendedName>
</protein>
<dbReference type="PANTHER" id="PTHR33886:SF8">
    <property type="entry name" value="UNSATURATED RHAMNOGALACTURONAN HYDROLASE (EUROFUNG)"/>
    <property type="match status" value="1"/>
</dbReference>
<dbReference type="SUPFAM" id="SSF48208">
    <property type="entry name" value="Six-hairpin glycosidases"/>
    <property type="match status" value="1"/>
</dbReference>
<dbReference type="InterPro" id="IPR012341">
    <property type="entry name" value="6hp_glycosidase-like_sf"/>
</dbReference>